<keyword evidence="9 10" id="KW-0472">Membrane</keyword>
<dbReference type="GO" id="GO:0005507">
    <property type="term" value="F:copper ion binding"/>
    <property type="evidence" value="ECO:0007669"/>
    <property type="project" value="InterPro"/>
</dbReference>
<gene>
    <name evidence="11" type="ORF">SAMN05216404_1123</name>
</gene>
<dbReference type="RefSeq" id="WP_074748035.1">
    <property type="nucleotide sequence ID" value="NZ_FOCT01000012.1"/>
</dbReference>
<dbReference type="PANTHER" id="PTHR21320:SF3">
    <property type="entry name" value="CYTOCHROME C OXIDASE ASSEMBLY PROTEIN COX11, MITOCHONDRIAL-RELATED"/>
    <property type="match status" value="1"/>
</dbReference>
<evidence type="ECO:0000256" key="9">
    <source>
        <dbReference type="ARBA" id="ARBA00023136"/>
    </source>
</evidence>
<dbReference type="Proteomes" id="UP000183898">
    <property type="component" value="Unassembled WGS sequence"/>
</dbReference>
<dbReference type="EMBL" id="FOCT01000012">
    <property type="protein sequence ID" value="SEO12430.1"/>
    <property type="molecule type" value="Genomic_DNA"/>
</dbReference>
<dbReference type="Pfam" id="PF04442">
    <property type="entry name" value="CtaG_Cox11"/>
    <property type="match status" value="1"/>
</dbReference>
<accession>A0A1H8M588</accession>
<evidence type="ECO:0000256" key="7">
    <source>
        <dbReference type="ARBA" id="ARBA00022989"/>
    </source>
</evidence>
<sequence length="185" mass="20893">MNVTEANSVVLRKLLIFTVIMFGFGFALVPFYEKICEVTGLNNLLQADTLAENTQVDTARWVTVELDANTRGLPWQFKPLQSSVRVHPGELTQVVYEVRNNSDREINGQAIPSYSPQLLGKHLKKLECFCFSKQVLKPREVRQMPVQFLIEPGLPTDINTVTISYTFFELGNDNTASLDINADQI</sequence>
<evidence type="ECO:0000256" key="2">
    <source>
        <dbReference type="ARBA" id="ARBA00004382"/>
    </source>
</evidence>
<comment type="similarity">
    <text evidence="3">Belongs to the COX11/CtaG family.</text>
</comment>
<organism evidence="11 12">
    <name type="scientific">Nitrosospira multiformis</name>
    <dbReference type="NCBI Taxonomy" id="1231"/>
    <lineage>
        <taxon>Bacteria</taxon>
        <taxon>Pseudomonadati</taxon>
        <taxon>Pseudomonadota</taxon>
        <taxon>Betaproteobacteria</taxon>
        <taxon>Nitrosomonadales</taxon>
        <taxon>Nitrosomonadaceae</taxon>
        <taxon>Nitrosospira</taxon>
    </lineage>
</organism>
<evidence type="ECO:0000256" key="10">
    <source>
        <dbReference type="SAM" id="Phobius"/>
    </source>
</evidence>
<dbReference type="GO" id="GO:0005886">
    <property type="term" value="C:plasma membrane"/>
    <property type="evidence" value="ECO:0007669"/>
    <property type="project" value="UniProtKB-SubCell"/>
</dbReference>
<dbReference type="AlphaFoldDB" id="A0A1H8M588"/>
<dbReference type="InterPro" id="IPR007533">
    <property type="entry name" value="Cyt_c_oxidase_assmbl_CtaG"/>
</dbReference>
<comment type="subcellular location">
    <subcellularLocation>
        <location evidence="2">Cell inner membrane</location>
        <topology evidence="2">Single-pass type II membrane protein</topology>
        <orientation evidence="2">Periplasmic side</orientation>
    </subcellularLocation>
</comment>
<keyword evidence="5 10" id="KW-0812">Transmembrane</keyword>
<evidence type="ECO:0000256" key="8">
    <source>
        <dbReference type="ARBA" id="ARBA00023008"/>
    </source>
</evidence>
<feature type="transmembrane region" description="Helical" evidence="10">
    <location>
        <begin position="14"/>
        <end position="32"/>
    </location>
</feature>
<dbReference type="Gene3D" id="2.60.370.10">
    <property type="entry name" value="Ctag/Cox11"/>
    <property type="match status" value="1"/>
</dbReference>
<keyword evidence="8" id="KW-0186">Copper</keyword>
<evidence type="ECO:0000256" key="4">
    <source>
        <dbReference type="ARBA" id="ARBA00015384"/>
    </source>
</evidence>
<dbReference type="PIRSF" id="PIRSF005413">
    <property type="entry name" value="COX11"/>
    <property type="match status" value="1"/>
</dbReference>
<dbReference type="SUPFAM" id="SSF110111">
    <property type="entry name" value="Ctag/Cox11"/>
    <property type="match status" value="1"/>
</dbReference>
<evidence type="ECO:0000313" key="12">
    <source>
        <dbReference type="Proteomes" id="UP000183898"/>
    </source>
</evidence>
<keyword evidence="7 10" id="KW-1133">Transmembrane helix</keyword>
<evidence type="ECO:0000256" key="5">
    <source>
        <dbReference type="ARBA" id="ARBA00022692"/>
    </source>
</evidence>
<dbReference type="InterPro" id="IPR023471">
    <property type="entry name" value="CtaG/Cox11_dom_sf"/>
</dbReference>
<evidence type="ECO:0000256" key="1">
    <source>
        <dbReference type="ARBA" id="ARBA00004007"/>
    </source>
</evidence>
<dbReference type="PANTHER" id="PTHR21320">
    <property type="entry name" value="CYTOCHROME C OXIDASE ASSEMBLY PROTEIN COX11-RELATED"/>
    <property type="match status" value="1"/>
</dbReference>
<protein>
    <recommendedName>
        <fullName evidence="4">Cytochrome c oxidase assembly protein CtaG</fullName>
    </recommendedName>
</protein>
<keyword evidence="6" id="KW-0735">Signal-anchor</keyword>
<proteinExistence type="inferred from homology"/>
<evidence type="ECO:0000256" key="6">
    <source>
        <dbReference type="ARBA" id="ARBA00022968"/>
    </source>
</evidence>
<comment type="function">
    <text evidence="1">Exerts its effect at some terminal stage of cytochrome c oxidase synthesis, probably by being involved in the insertion of the copper B into subunit I.</text>
</comment>
<dbReference type="NCBIfam" id="NF003465">
    <property type="entry name" value="PRK05089.1"/>
    <property type="match status" value="1"/>
</dbReference>
<evidence type="ECO:0000313" key="11">
    <source>
        <dbReference type="EMBL" id="SEO12430.1"/>
    </source>
</evidence>
<name>A0A1H8M588_9PROT</name>
<reference evidence="11 12" key="1">
    <citation type="submission" date="2016-10" db="EMBL/GenBank/DDBJ databases">
        <authorList>
            <person name="de Groot N.N."/>
        </authorList>
    </citation>
    <scope>NUCLEOTIDE SEQUENCE [LARGE SCALE GENOMIC DNA]</scope>
    <source>
        <strain evidence="11 12">Nl18</strain>
    </source>
</reference>
<evidence type="ECO:0000256" key="3">
    <source>
        <dbReference type="ARBA" id="ARBA00009620"/>
    </source>
</evidence>